<dbReference type="PANTHER" id="PTHR43377">
    <property type="entry name" value="BILIVERDIN REDUCTASE A"/>
    <property type="match status" value="1"/>
</dbReference>
<dbReference type="RefSeq" id="WP_042628073.1">
    <property type="nucleotide sequence ID" value="NZ_CP002581.1"/>
</dbReference>
<evidence type="ECO:0000259" key="1">
    <source>
        <dbReference type="Pfam" id="PF01408"/>
    </source>
</evidence>
<evidence type="ECO:0000313" key="4">
    <source>
        <dbReference type="Proteomes" id="UP000031838"/>
    </source>
</evidence>
<reference evidence="3 4" key="2">
    <citation type="journal article" date="2016" name="Appl. Microbiol. Biotechnol.">
        <title>Mutations improving production and secretion of extracellular lipase by Burkholderia glumae PG1.</title>
        <authorList>
            <person name="Knapp A."/>
            <person name="Voget S."/>
            <person name="Gao R."/>
            <person name="Zaburannyi N."/>
            <person name="Krysciak D."/>
            <person name="Breuer M."/>
            <person name="Hauer B."/>
            <person name="Streit W.R."/>
            <person name="Muller R."/>
            <person name="Daniel R."/>
            <person name="Jaeger K.E."/>
        </authorList>
    </citation>
    <scope>NUCLEOTIDE SEQUENCE [LARGE SCALE GENOMIC DNA]</scope>
    <source>
        <strain evidence="3 4">PG1</strain>
    </source>
</reference>
<feature type="domain" description="Gfo/Idh/MocA-like oxidoreductase N-terminal" evidence="1">
    <location>
        <begin position="14"/>
        <end position="130"/>
    </location>
</feature>
<dbReference type="Gene3D" id="3.40.50.720">
    <property type="entry name" value="NAD(P)-binding Rossmann-like Domain"/>
    <property type="match status" value="2"/>
</dbReference>
<dbReference type="Pfam" id="PF21390">
    <property type="entry name" value="Irp3-like_C"/>
    <property type="match status" value="1"/>
</dbReference>
<proteinExistence type="predicted"/>
<accession>A0A0B6S5H9</accession>
<dbReference type="SUPFAM" id="SSF51735">
    <property type="entry name" value="NAD(P)-binding Rossmann-fold domains"/>
    <property type="match status" value="1"/>
</dbReference>
<dbReference type="InterPro" id="IPR036291">
    <property type="entry name" value="NAD(P)-bd_dom_sf"/>
</dbReference>
<dbReference type="EMBL" id="CP002581">
    <property type="protein sequence ID" value="AJK49674.1"/>
    <property type="molecule type" value="Genomic_DNA"/>
</dbReference>
<reference evidence="4" key="1">
    <citation type="submission" date="2011-03" db="EMBL/GenBank/DDBJ databases">
        <authorList>
            <person name="Voget S."/>
            <person name="Streit W.R."/>
            <person name="Jaeger K.E."/>
            <person name="Daniel R."/>
        </authorList>
    </citation>
    <scope>NUCLEOTIDE SEQUENCE [LARGE SCALE GENOMIC DNA]</scope>
    <source>
        <strain evidence="4">PG1</strain>
    </source>
</reference>
<dbReference type="HOGENOM" id="CLU_065125_0_0_4"/>
<dbReference type="AlphaFoldDB" id="A0A0B6S5H9"/>
<dbReference type="InterPro" id="IPR010091">
    <property type="entry name" value="Thiazolinyl_imide_reductase"/>
</dbReference>
<dbReference type="InterPro" id="IPR051450">
    <property type="entry name" value="Gfo/Idh/MocA_Oxidoreductases"/>
</dbReference>
<evidence type="ECO:0000259" key="2">
    <source>
        <dbReference type="Pfam" id="PF21390"/>
    </source>
</evidence>
<dbReference type="KEGG" id="bgp:BGL_2c16070"/>
<dbReference type="Proteomes" id="UP000031838">
    <property type="component" value="Chromosome 2"/>
</dbReference>
<dbReference type="InterPro" id="IPR000683">
    <property type="entry name" value="Gfo/Idh/MocA-like_OxRdtase_N"/>
</dbReference>
<evidence type="ECO:0000313" key="3">
    <source>
        <dbReference type="EMBL" id="AJK49674.1"/>
    </source>
</evidence>
<feature type="domain" description="Thiazolinyl imine reductase-like C-terminal" evidence="2">
    <location>
        <begin position="158"/>
        <end position="254"/>
    </location>
</feature>
<dbReference type="PANTHER" id="PTHR43377:SF1">
    <property type="entry name" value="BILIVERDIN REDUCTASE A"/>
    <property type="match status" value="1"/>
</dbReference>
<dbReference type="PIRSF" id="PIRSF017494">
    <property type="entry name" value="Thiaz_red"/>
    <property type="match status" value="1"/>
</dbReference>
<organism evidence="3 4">
    <name type="scientific">Burkholderia plantarii</name>
    <dbReference type="NCBI Taxonomy" id="41899"/>
    <lineage>
        <taxon>Bacteria</taxon>
        <taxon>Pseudomonadati</taxon>
        <taxon>Pseudomonadota</taxon>
        <taxon>Betaproteobacteria</taxon>
        <taxon>Burkholderiales</taxon>
        <taxon>Burkholderiaceae</taxon>
        <taxon>Burkholderia</taxon>
    </lineage>
</organism>
<protein>
    <submittedName>
        <fullName evidence="3">Thiazolinyl imide reductase</fullName>
    </submittedName>
</protein>
<sequence length="378" mass="40805">MTPNARFGAARNRRVLVVGAKFGEIYLNAFLEARPGFELAGLLANGSPRARQLAQAYGIALYTSLDEVPPDIDIACVVVRSAVVGGMGTVLAQAMLERGAHVVQEHPLHPDDIVRLQRLAGEVGRIYWVNGFYAHTAAGRCWIEQARRVALALGNAPARFAHLATSRQLLYSSLDLLLQACGTTDATVEPIPDDNPDFQLLSVGLPGCRALLRLQTWLDPDDPDLHSLVMHQLTLGWPSGYLSLDASYGPVVWTSSPYDPRHRDNHHSLYRAGSAERPYLGWPPAAVLHAAPARWGDAFEIDAPASVARVLHLLARHLDGAAVPAAFDATYQLALARLWQRALQCAGPARERQVAAPPALDPCTLAAPSSSPDTVNAT</sequence>
<dbReference type="InterPro" id="IPR048655">
    <property type="entry name" value="Irp3-like_C"/>
</dbReference>
<dbReference type="NCBIfam" id="TIGR01761">
    <property type="entry name" value="thiaz-red"/>
    <property type="match status" value="1"/>
</dbReference>
<name>A0A0B6S5H9_BURPL</name>
<dbReference type="GO" id="GO:0000166">
    <property type="term" value="F:nucleotide binding"/>
    <property type="evidence" value="ECO:0007669"/>
    <property type="project" value="InterPro"/>
</dbReference>
<gene>
    <name evidence="3" type="ORF">BGL_2c16070</name>
</gene>
<keyword evidence="4" id="KW-1185">Reference proteome</keyword>
<dbReference type="Pfam" id="PF01408">
    <property type="entry name" value="GFO_IDH_MocA"/>
    <property type="match status" value="1"/>
</dbReference>